<reference evidence="4" key="1">
    <citation type="submission" date="2016-10" db="EMBL/GenBank/DDBJ databases">
        <title>Comparative genomics uncovers the prolific and rare metabolic potential of the cyanobacterial genus Moorea.</title>
        <authorList>
            <person name="Leao T."/>
            <person name="Castelao G."/>
            <person name="Korobeynikov A."/>
            <person name="Monroe E.A."/>
            <person name="Podell S."/>
            <person name="Glukhov E."/>
            <person name="Allen E."/>
            <person name="Gerwick W.H."/>
            <person name="Gerwick L."/>
        </authorList>
    </citation>
    <scope>NUCLEOTIDE SEQUENCE [LARGE SCALE GENOMIC DNA]</scope>
    <source>
        <strain evidence="4">PAL-8-15-08-1</strain>
    </source>
</reference>
<dbReference type="STRING" id="1458985.BJP34_16715"/>
<dbReference type="OrthoDB" id="468501at2"/>
<dbReference type="InterPro" id="IPR025295">
    <property type="entry name" value="eCIS_core_dom"/>
</dbReference>
<name>A0A1D8TTC3_9CYAN</name>
<evidence type="ECO:0000256" key="1">
    <source>
        <dbReference type="SAM" id="MobiDB-lite"/>
    </source>
</evidence>
<dbReference type="RefSeq" id="WP_070393318.1">
    <property type="nucleotide sequence ID" value="NZ_CP017599.1"/>
</dbReference>
<sequence>MTRQYDVRRSSESPQKDDDNWILQRSAVRELPAKPKTPQTASHDSVRSGNKLDLLQIPVSNYSAMPVQAKLEIGSADDKYEQEADRIAAEVTSRLNGLSSETTSESQRSNRSLVVPLVQKYTALSPTGTKEGEAISPELEASIQQAKGGGNPLQKSLRSKMEQAFGGADFGRVKIHTGTEGDRLNRDIHARAFTTGQDIFFRQGEYNPASYEGQGLLAHELTHVLQQKLNKEPRSNNGECYSVSSTVNKVQRANGSKRKLSEAREAVDSEEWKEWVEQEKNEKSYFDDKKVHKIQKGNKKDLACWNWALSGLDENSSPSPQQVWNVLIGLTKESEEDAQKWMSQLSEEVHKDLKEIVKDISKAKLSVRPNLTLPLTKQKAQQNQSREILKKACEQIVKAHKMEVVEDEKAKAWVVCQYKKEEGVAVPEHWWIELPEDIVIQTVPGQPIEVGGLETKFHAQGGRLEEDALQYGEIRTPVKDITQKHKQVLIDAMNKARKKIKK</sequence>
<proteinExistence type="predicted"/>
<feature type="compositionally biased region" description="Basic and acidic residues" evidence="1">
    <location>
        <begin position="1"/>
        <end position="19"/>
    </location>
</feature>
<evidence type="ECO:0000313" key="4">
    <source>
        <dbReference type="Proteomes" id="UP000177870"/>
    </source>
</evidence>
<feature type="domain" description="eCIS core" evidence="2">
    <location>
        <begin position="152"/>
        <end position="228"/>
    </location>
</feature>
<gene>
    <name evidence="3" type="ORF">BJP34_16715</name>
</gene>
<organism evidence="3 4">
    <name type="scientific">Moorena producens PAL-8-15-08-1</name>
    <dbReference type="NCBI Taxonomy" id="1458985"/>
    <lineage>
        <taxon>Bacteria</taxon>
        <taxon>Bacillati</taxon>
        <taxon>Cyanobacteriota</taxon>
        <taxon>Cyanophyceae</taxon>
        <taxon>Coleofasciculales</taxon>
        <taxon>Coleofasciculaceae</taxon>
        <taxon>Moorena</taxon>
    </lineage>
</organism>
<dbReference type="Pfam" id="PF13699">
    <property type="entry name" value="eCIS_core"/>
    <property type="match status" value="1"/>
</dbReference>
<evidence type="ECO:0000259" key="2">
    <source>
        <dbReference type="Pfam" id="PF13699"/>
    </source>
</evidence>
<evidence type="ECO:0000313" key="3">
    <source>
        <dbReference type="EMBL" id="AOX00867.1"/>
    </source>
</evidence>
<accession>A0A1D8TTC3</accession>
<dbReference type="AlphaFoldDB" id="A0A1D8TTC3"/>
<feature type="region of interest" description="Disordered" evidence="1">
    <location>
        <begin position="1"/>
        <end position="49"/>
    </location>
</feature>
<dbReference type="EMBL" id="CP017599">
    <property type="protein sequence ID" value="AOX00867.1"/>
    <property type="molecule type" value="Genomic_DNA"/>
</dbReference>
<dbReference type="KEGG" id="mpro:BJP34_16715"/>
<protein>
    <recommendedName>
        <fullName evidence="2">eCIS core domain-containing protein</fullName>
    </recommendedName>
</protein>
<dbReference type="Proteomes" id="UP000177870">
    <property type="component" value="Chromosome"/>
</dbReference>